<feature type="domain" description="MIP18 family-like" evidence="1">
    <location>
        <begin position="5"/>
        <end position="77"/>
    </location>
</feature>
<accession>A0ABQ1NEC3</accession>
<dbReference type="EMBL" id="BMCJ01000001">
    <property type="protein sequence ID" value="GGC74464.1"/>
    <property type="molecule type" value="Genomic_DNA"/>
</dbReference>
<evidence type="ECO:0000313" key="2">
    <source>
        <dbReference type="EMBL" id="GGC74464.1"/>
    </source>
</evidence>
<dbReference type="GO" id="GO:0008168">
    <property type="term" value="F:methyltransferase activity"/>
    <property type="evidence" value="ECO:0007669"/>
    <property type="project" value="UniProtKB-KW"/>
</dbReference>
<dbReference type="GO" id="GO:0032259">
    <property type="term" value="P:methylation"/>
    <property type="evidence" value="ECO:0007669"/>
    <property type="project" value="UniProtKB-KW"/>
</dbReference>
<dbReference type="Gene3D" id="3.30.300.130">
    <property type="entry name" value="Fe-S cluster assembly (FSCA)"/>
    <property type="match status" value="1"/>
</dbReference>
<name>A0ABQ1NEC3_9BACI</name>
<dbReference type="InterPro" id="IPR002744">
    <property type="entry name" value="MIP18-like"/>
</dbReference>
<keyword evidence="2" id="KW-0808">Transferase</keyword>
<evidence type="ECO:0000313" key="3">
    <source>
        <dbReference type="Proteomes" id="UP000619534"/>
    </source>
</evidence>
<gene>
    <name evidence="2" type="ORF">GCM10007216_01360</name>
</gene>
<keyword evidence="2" id="KW-0489">Methyltransferase</keyword>
<organism evidence="2 3">
    <name type="scientific">Thalassobacillus devorans</name>
    <dbReference type="NCBI Taxonomy" id="279813"/>
    <lineage>
        <taxon>Bacteria</taxon>
        <taxon>Bacillati</taxon>
        <taxon>Bacillota</taxon>
        <taxon>Bacilli</taxon>
        <taxon>Bacillales</taxon>
        <taxon>Bacillaceae</taxon>
        <taxon>Thalassobacillus</taxon>
    </lineage>
</organism>
<dbReference type="SUPFAM" id="SSF117916">
    <property type="entry name" value="Fe-S cluster assembly (FSCA) domain-like"/>
    <property type="match status" value="1"/>
</dbReference>
<dbReference type="Pfam" id="PF01883">
    <property type="entry name" value="FeS_assembly_P"/>
    <property type="match status" value="1"/>
</dbReference>
<dbReference type="Proteomes" id="UP000619534">
    <property type="component" value="Unassembled WGS sequence"/>
</dbReference>
<protein>
    <submittedName>
        <fullName evidence="2">DNA methyltransferase</fullName>
    </submittedName>
</protein>
<dbReference type="RefSeq" id="WP_062444351.1">
    <property type="nucleotide sequence ID" value="NZ_BMCJ01000001.1"/>
</dbReference>
<dbReference type="PANTHER" id="PTHR42831:SF1">
    <property type="entry name" value="FE-S PROTEIN MATURATION AUXILIARY FACTOR YITW"/>
    <property type="match status" value="1"/>
</dbReference>
<comment type="caution">
    <text evidence="2">The sequence shown here is derived from an EMBL/GenBank/DDBJ whole genome shotgun (WGS) entry which is preliminary data.</text>
</comment>
<sequence length="98" mass="11023">MEMTKQVEEALYQVIDPELGINIVDLGLVYNIDVNETNDVHVQMTLTTPGCPLHDSIVSGAEAMIYGIDEVNDVYVELVWHPAWSPEKMSSRAKEMLM</sequence>
<dbReference type="PANTHER" id="PTHR42831">
    <property type="entry name" value="FE-S PROTEIN MATURATION AUXILIARY FACTOR YITW"/>
    <property type="match status" value="1"/>
</dbReference>
<evidence type="ECO:0000259" key="1">
    <source>
        <dbReference type="Pfam" id="PF01883"/>
    </source>
</evidence>
<proteinExistence type="predicted"/>
<dbReference type="InterPro" id="IPR052339">
    <property type="entry name" value="Fe-S_Maturation_MIP18"/>
</dbReference>
<reference evidence="3" key="1">
    <citation type="journal article" date="2019" name="Int. J. Syst. Evol. Microbiol.">
        <title>The Global Catalogue of Microorganisms (GCM) 10K type strain sequencing project: providing services to taxonomists for standard genome sequencing and annotation.</title>
        <authorList>
            <consortium name="The Broad Institute Genomics Platform"/>
            <consortium name="The Broad Institute Genome Sequencing Center for Infectious Disease"/>
            <person name="Wu L."/>
            <person name="Ma J."/>
        </authorList>
    </citation>
    <scope>NUCLEOTIDE SEQUENCE [LARGE SCALE GENOMIC DNA]</scope>
    <source>
        <strain evidence="3">CCM 7282</strain>
    </source>
</reference>
<dbReference type="InterPro" id="IPR034904">
    <property type="entry name" value="FSCA_dom_sf"/>
</dbReference>
<keyword evidence="3" id="KW-1185">Reference proteome</keyword>